<keyword evidence="1" id="KW-0732">Signal</keyword>
<dbReference type="AlphaFoldDB" id="A0A7K3NNL6"/>
<keyword evidence="3" id="KW-1185">Reference proteome</keyword>
<evidence type="ECO:0000313" key="2">
    <source>
        <dbReference type="EMBL" id="NDY57788.1"/>
    </source>
</evidence>
<name>A0A7K3NNL6_9BACT</name>
<evidence type="ECO:0008006" key="4">
    <source>
        <dbReference type="Google" id="ProtNLM"/>
    </source>
</evidence>
<evidence type="ECO:0000313" key="3">
    <source>
        <dbReference type="Proteomes" id="UP000469724"/>
    </source>
</evidence>
<accession>A0A7K3NNL6</accession>
<dbReference type="RefSeq" id="WP_163302870.1">
    <property type="nucleotide sequence ID" value="NZ_JAAGRQ010000062.1"/>
</dbReference>
<gene>
    <name evidence="2" type="ORF">G3N56_13710</name>
</gene>
<dbReference type="EMBL" id="JAAGRQ010000062">
    <property type="protein sequence ID" value="NDY57788.1"/>
    <property type="molecule type" value="Genomic_DNA"/>
</dbReference>
<dbReference type="Gene3D" id="2.10.10.20">
    <property type="entry name" value="Carbohydrate-binding module superfamily 5/12"/>
    <property type="match status" value="2"/>
</dbReference>
<reference evidence="2 3" key="1">
    <citation type="submission" date="2020-02" db="EMBL/GenBank/DDBJ databases">
        <title>Comparative genomics of sulfur disproportionating microorganisms.</title>
        <authorList>
            <person name="Ward L.M."/>
            <person name="Bertran E."/>
            <person name="Johnston D.T."/>
        </authorList>
    </citation>
    <scope>NUCLEOTIDE SEQUENCE [LARGE SCALE GENOMIC DNA]</scope>
    <source>
        <strain evidence="2 3">DSM 3696</strain>
    </source>
</reference>
<evidence type="ECO:0000256" key="1">
    <source>
        <dbReference type="SAM" id="SignalP"/>
    </source>
</evidence>
<protein>
    <recommendedName>
        <fullName evidence="4">Collagen-like protein</fullName>
    </recommendedName>
</protein>
<feature type="chain" id="PRO_5029624615" description="Collagen-like protein" evidence="1">
    <location>
        <begin position="31"/>
        <end position="227"/>
    </location>
</feature>
<organism evidence="2 3">
    <name type="scientific">Desulfolutivibrio sulfodismutans</name>
    <dbReference type="NCBI Taxonomy" id="63561"/>
    <lineage>
        <taxon>Bacteria</taxon>
        <taxon>Pseudomonadati</taxon>
        <taxon>Thermodesulfobacteriota</taxon>
        <taxon>Desulfovibrionia</taxon>
        <taxon>Desulfovibrionales</taxon>
        <taxon>Desulfovibrionaceae</taxon>
        <taxon>Desulfolutivibrio</taxon>
    </lineage>
</organism>
<dbReference type="Proteomes" id="UP000469724">
    <property type="component" value="Unassembled WGS sequence"/>
</dbReference>
<comment type="caution">
    <text evidence="2">The sequence shown here is derived from an EMBL/GenBank/DDBJ whole genome shotgun (WGS) entry which is preliminary data.</text>
</comment>
<feature type="signal peptide" evidence="1">
    <location>
        <begin position="1"/>
        <end position="30"/>
    </location>
</feature>
<proteinExistence type="predicted"/>
<sequence>MNKILNLSVVMICALVCCLLFVAQSSVSFAQDGFYVIATSSFRYRGNFQNNVAYNVGDIVFQNSSSWVCLKYNNTNHDPSDSPNYWGELLRAFKHKGNFARNTQYNAGDIVFENGASWMCIKENNTNHDPHDSPSYWGKLAINGKDGAQGPAGPAGPAVHTSAVCASAGQKINGTCSCAGTLVSKVTAPPHSSCKVTSDTGSCTASGSTYEGSYDYGTFGECCVCAP</sequence>